<reference evidence="9 10" key="2">
    <citation type="journal article" date="2008" name="Appl. Environ. Microbiol.">
        <title>Complete genome sequence of Nitrosospira multiformis, an ammonia-oxidizing bacterium from the soil environment.</title>
        <authorList>
            <person name="Norton J.M."/>
            <person name="Klotz M.G."/>
            <person name="Stein L.Y."/>
            <person name="Arp D.J."/>
            <person name="Bottomley P.J."/>
            <person name="Chain P.S."/>
            <person name="Hauser L.J."/>
            <person name="Land M.L."/>
            <person name="Larimer F.W."/>
            <person name="Shin M.W."/>
            <person name="Starkenburg S.R."/>
        </authorList>
    </citation>
    <scope>NUCLEOTIDE SEQUENCE [LARGE SCALE GENOMIC DNA]</scope>
    <source>
        <strain evidence="10">ATCC 25196 / NCIMB 11849 / C 71</strain>
    </source>
</reference>
<dbReference type="InterPro" id="IPR036259">
    <property type="entry name" value="MFS_trans_sf"/>
</dbReference>
<feature type="transmembrane region" description="Helical" evidence="7">
    <location>
        <begin position="9"/>
        <end position="29"/>
    </location>
</feature>
<feature type="transmembrane region" description="Helical" evidence="7">
    <location>
        <begin position="76"/>
        <end position="95"/>
    </location>
</feature>
<dbReference type="RefSeq" id="WP_011380314.1">
    <property type="nucleotide sequence ID" value="NC_007614.1"/>
</dbReference>
<reference evidence="10" key="1">
    <citation type="submission" date="2005-08" db="EMBL/GenBank/DDBJ databases">
        <title>Complete sequence of chromosome 1 of Nitrosospira multiformis ATCC 25196.</title>
        <authorList>
            <person name="Copeland A."/>
            <person name="Lucas S."/>
            <person name="Lapidus A."/>
            <person name="Barry K."/>
            <person name="Detter J.C."/>
            <person name="Glavina T."/>
            <person name="Hammon N."/>
            <person name="Israni S."/>
            <person name="Pitluck S."/>
            <person name="Chain P."/>
            <person name="Malfatti S."/>
            <person name="Shin M."/>
            <person name="Vergez L."/>
            <person name="Schmutz J."/>
            <person name="Larimer F."/>
            <person name="Land M."/>
            <person name="Hauser L."/>
            <person name="Kyrpides N."/>
            <person name="Lykidis A."/>
            <person name="Richardson P."/>
        </authorList>
    </citation>
    <scope>NUCLEOTIDE SEQUENCE [LARGE SCALE GENOMIC DNA]</scope>
    <source>
        <strain evidence="10">ATCC 25196 / NCIMB 11849 / C 71</strain>
    </source>
</reference>
<evidence type="ECO:0000256" key="4">
    <source>
        <dbReference type="ARBA" id="ARBA00022989"/>
    </source>
</evidence>
<dbReference type="PANTHER" id="PTHR43124">
    <property type="entry name" value="PURINE EFFLUX PUMP PBUE"/>
    <property type="match status" value="1"/>
</dbReference>
<dbReference type="GO" id="GO:0022857">
    <property type="term" value="F:transmembrane transporter activity"/>
    <property type="evidence" value="ECO:0007669"/>
    <property type="project" value="InterPro"/>
</dbReference>
<feature type="transmembrane region" description="Helical" evidence="7">
    <location>
        <begin position="49"/>
        <end position="69"/>
    </location>
</feature>
<evidence type="ECO:0000259" key="8">
    <source>
        <dbReference type="PROSITE" id="PS50850"/>
    </source>
</evidence>
<feature type="transmembrane region" description="Helical" evidence="7">
    <location>
        <begin position="204"/>
        <end position="229"/>
    </location>
</feature>
<evidence type="ECO:0000313" key="9">
    <source>
        <dbReference type="EMBL" id="ABB74269.1"/>
    </source>
</evidence>
<comment type="subcellular location">
    <subcellularLocation>
        <location evidence="1">Cell membrane</location>
        <topology evidence="1">Multi-pass membrane protein</topology>
    </subcellularLocation>
</comment>
<dbReference type="PANTHER" id="PTHR43124:SF3">
    <property type="entry name" value="CHLORAMPHENICOL EFFLUX PUMP RV0191"/>
    <property type="match status" value="1"/>
</dbReference>
<name>Q2YAF2_NITMU</name>
<keyword evidence="2" id="KW-1003">Cell membrane</keyword>
<evidence type="ECO:0000256" key="5">
    <source>
        <dbReference type="ARBA" id="ARBA00023136"/>
    </source>
</evidence>
<feature type="transmembrane region" description="Helical" evidence="7">
    <location>
        <begin position="101"/>
        <end position="124"/>
    </location>
</feature>
<keyword evidence="3 7" id="KW-0812">Transmembrane</keyword>
<dbReference type="SUPFAM" id="SSF103473">
    <property type="entry name" value="MFS general substrate transporter"/>
    <property type="match status" value="1"/>
</dbReference>
<dbReference type="STRING" id="323848.Nmul_A0966"/>
<dbReference type="eggNOG" id="COG2814">
    <property type="taxonomic scope" value="Bacteria"/>
</dbReference>
<feature type="transmembrane region" description="Helical" evidence="7">
    <location>
        <begin position="136"/>
        <end position="157"/>
    </location>
</feature>
<dbReference type="EMBL" id="CP000103">
    <property type="protein sequence ID" value="ABB74269.1"/>
    <property type="molecule type" value="Genomic_DNA"/>
</dbReference>
<dbReference type="HOGENOM" id="CLU_044455_0_0_4"/>
<evidence type="ECO:0000256" key="6">
    <source>
        <dbReference type="SAM" id="MobiDB-lite"/>
    </source>
</evidence>
<dbReference type="InterPro" id="IPR020846">
    <property type="entry name" value="MFS_dom"/>
</dbReference>
<accession>Q2YAF2</accession>
<evidence type="ECO:0000313" key="10">
    <source>
        <dbReference type="Proteomes" id="UP000002718"/>
    </source>
</evidence>
<dbReference type="InterPro" id="IPR050189">
    <property type="entry name" value="MFS_Efflux_Transporters"/>
</dbReference>
<keyword evidence="4 7" id="KW-1133">Transmembrane helix</keyword>
<dbReference type="KEGG" id="nmu:Nmul_A0966"/>
<dbReference type="AlphaFoldDB" id="Q2YAF2"/>
<gene>
    <name evidence="9" type="ordered locus">Nmul_A0966</name>
</gene>
<dbReference type="Pfam" id="PF07690">
    <property type="entry name" value="MFS_1"/>
    <property type="match status" value="1"/>
</dbReference>
<feature type="domain" description="Major facilitator superfamily (MFS) profile" evidence="8">
    <location>
        <begin position="11"/>
        <end position="386"/>
    </location>
</feature>
<evidence type="ECO:0000256" key="3">
    <source>
        <dbReference type="ARBA" id="ARBA00022692"/>
    </source>
</evidence>
<feature type="region of interest" description="Disordered" evidence="6">
    <location>
        <begin position="390"/>
        <end position="412"/>
    </location>
</feature>
<dbReference type="Proteomes" id="UP000002718">
    <property type="component" value="Chromosome"/>
</dbReference>
<evidence type="ECO:0000256" key="1">
    <source>
        <dbReference type="ARBA" id="ARBA00004651"/>
    </source>
</evidence>
<dbReference type="Gene3D" id="1.20.1250.20">
    <property type="entry name" value="MFS general substrate transporter like domains"/>
    <property type="match status" value="2"/>
</dbReference>
<keyword evidence="5 7" id="KW-0472">Membrane</keyword>
<feature type="transmembrane region" description="Helical" evidence="7">
    <location>
        <begin position="323"/>
        <end position="344"/>
    </location>
</feature>
<proteinExistence type="predicted"/>
<feature type="transmembrane region" description="Helical" evidence="7">
    <location>
        <begin position="235"/>
        <end position="258"/>
    </location>
</feature>
<sequence>MAKSLFAGIWFRIVLVFAMALPMLVLYAISTLGPFLVRDLRFEPGLPGYLVMSAFGIAAILSLWSGAFVDRIGTRRALAVLFFAVALAFALIATVEDYYSLVAAAAICGIAQALANPVTNLLIAQHVSPEKKATVVGFKQSGVQLAALFAGLILPAIATQYGWHAAFGIVVPVAILFGITTPFIAPRKPSETRKAFTVPLPNVLLLRLMAIQFCVGIALSAFVTFLPTFAVRQGMALSVAGSLIAVFGVMGILSRITLTPLGARMKDESLLLIVLIAIAACAIAVTMRANADSHWPLWAGAVGMGLTAVGTNAIAMSMLIRDATFGPIATASGFVSVAFFSGFASGPPLYSEFSNYSGNSQSSWGLLIGVLLCGCLTALGLASARRRKAQTPAPTGAVQRATTAKVQEPVKP</sequence>
<feature type="transmembrane region" description="Helical" evidence="7">
    <location>
        <begin position="270"/>
        <end position="289"/>
    </location>
</feature>
<evidence type="ECO:0000256" key="2">
    <source>
        <dbReference type="ARBA" id="ARBA00022475"/>
    </source>
</evidence>
<feature type="transmembrane region" description="Helical" evidence="7">
    <location>
        <begin position="163"/>
        <end position="184"/>
    </location>
</feature>
<protein>
    <submittedName>
        <fullName evidence="9">Major facilitator superfamily MFS_1</fullName>
    </submittedName>
</protein>
<keyword evidence="10" id="KW-1185">Reference proteome</keyword>
<feature type="transmembrane region" description="Helical" evidence="7">
    <location>
        <begin position="364"/>
        <end position="382"/>
    </location>
</feature>
<evidence type="ECO:0000256" key="7">
    <source>
        <dbReference type="SAM" id="Phobius"/>
    </source>
</evidence>
<dbReference type="GO" id="GO:0005886">
    <property type="term" value="C:plasma membrane"/>
    <property type="evidence" value="ECO:0007669"/>
    <property type="project" value="UniProtKB-SubCell"/>
</dbReference>
<organism evidence="9 10">
    <name type="scientific">Nitrosospira multiformis (strain ATCC 25196 / NCIMB 11849 / C 71)</name>
    <dbReference type="NCBI Taxonomy" id="323848"/>
    <lineage>
        <taxon>Bacteria</taxon>
        <taxon>Pseudomonadati</taxon>
        <taxon>Pseudomonadota</taxon>
        <taxon>Betaproteobacteria</taxon>
        <taxon>Nitrosomonadales</taxon>
        <taxon>Nitrosomonadaceae</taxon>
        <taxon>Nitrosospira</taxon>
    </lineage>
</organism>
<feature type="transmembrane region" description="Helical" evidence="7">
    <location>
        <begin position="295"/>
        <end position="316"/>
    </location>
</feature>
<dbReference type="InterPro" id="IPR011701">
    <property type="entry name" value="MFS"/>
</dbReference>
<dbReference type="PROSITE" id="PS50850">
    <property type="entry name" value="MFS"/>
    <property type="match status" value="1"/>
</dbReference>